<keyword evidence="2" id="KW-0813">Transport</keyword>
<dbReference type="SUPFAM" id="SSF53807">
    <property type="entry name" value="Helical backbone' metal receptor"/>
    <property type="match status" value="1"/>
</dbReference>
<evidence type="ECO:0000313" key="5">
    <source>
        <dbReference type="EMBL" id="MCQ5122331.1"/>
    </source>
</evidence>
<evidence type="ECO:0000256" key="4">
    <source>
        <dbReference type="SAM" id="SignalP"/>
    </source>
</evidence>
<dbReference type="Proteomes" id="UP001524435">
    <property type="component" value="Unassembled WGS sequence"/>
</dbReference>
<dbReference type="PROSITE" id="PS51257">
    <property type="entry name" value="PROKAR_LIPOPROTEIN"/>
    <property type="match status" value="1"/>
</dbReference>
<dbReference type="PANTHER" id="PTHR42953">
    <property type="entry name" value="HIGH-AFFINITY ZINC UPTAKE SYSTEM PROTEIN ZNUA-RELATED"/>
    <property type="match status" value="1"/>
</dbReference>
<dbReference type="InterPro" id="IPR006127">
    <property type="entry name" value="ZnuA-like"/>
</dbReference>
<protein>
    <submittedName>
        <fullName evidence="5">Zinc ABC transporter substrate-binding protein</fullName>
    </submittedName>
</protein>
<dbReference type="PANTHER" id="PTHR42953:SF3">
    <property type="entry name" value="HIGH-AFFINITY ZINC UPTAKE SYSTEM PROTEIN ZNUA"/>
    <property type="match status" value="1"/>
</dbReference>
<evidence type="ECO:0000256" key="2">
    <source>
        <dbReference type="ARBA" id="ARBA00022448"/>
    </source>
</evidence>
<accession>A0ABT1SM78</accession>
<dbReference type="EMBL" id="JANGCH010000013">
    <property type="protein sequence ID" value="MCQ5122331.1"/>
    <property type="molecule type" value="Genomic_DNA"/>
</dbReference>
<dbReference type="RefSeq" id="WP_102265783.1">
    <property type="nucleotide sequence ID" value="NZ_CALVCM010000007.1"/>
</dbReference>
<feature type="chain" id="PRO_5047135981" evidence="4">
    <location>
        <begin position="20"/>
        <end position="320"/>
    </location>
</feature>
<comment type="similarity">
    <text evidence="1">Belongs to the bacterial solute-binding protein 9 family.</text>
</comment>
<evidence type="ECO:0000256" key="3">
    <source>
        <dbReference type="ARBA" id="ARBA00022729"/>
    </source>
</evidence>
<proteinExistence type="inferred from homology"/>
<evidence type="ECO:0000313" key="6">
    <source>
        <dbReference type="Proteomes" id="UP001524435"/>
    </source>
</evidence>
<keyword evidence="3 4" id="KW-0732">Signal</keyword>
<gene>
    <name evidence="5" type="ORF">NE663_08675</name>
</gene>
<organism evidence="5 6">
    <name type="scientific">Massilicoli timonensis</name>
    <dbReference type="NCBI Taxonomy" id="2015901"/>
    <lineage>
        <taxon>Bacteria</taxon>
        <taxon>Bacillati</taxon>
        <taxon>Bacillota</taxon>
        <taxon>Erysipelotrichia</taxon>
        <taxon>Erysipelotrichales</taxon>
        <taxon>Erysipelotrichaceae</taxon>
        <taxon>Massilicoli</taxon>
    </lineage>
</organism>
<evidence type="ECO:0000256" key="1">
    <source>
        <dbReference type="ARBA" id="ARBA00011028"/>
    </source>
</evidence>
<dbReference type="Gene3D" id="3.40.50.1980">
    <property type="entry name" value="Nitrogenase molybdenum iron protein domain"/>
    <property type="match status" value="2"/>
</dbReference>
<dbReference type="Pfam" id="PF01297">
    <property type="entry name" value="ZnuA"/>
    <property type="match status" value="1"/>
</dbReference>
<keyword evidence="6" id="KW-1185">Reference proteome</keyword>
<comment type="caution">
    <text evidence="5">The sequence shown here is derived from an EMBL/GenBank/DDBJ whole genome shotgun (WGS) entry which is preliminary data.</text>
</comment>
<name>A0ABT1SM78_9FIRM</name>
<sequence length="320" mass="36421">MKKKVLCLCCMLMMSMLTACSPSTPKICTTSYPVTFLVEHIGADYVDVCNISENTMIQRASIKSDFKEQLEDADALFYIGGLEPYMDIYREDIRDSKVNMVDLGTRSAVYRFQRYTSALLDGNRVYTESAYYQSDAFRYVDQYDHDPNIWLDPMAMSSMGSTIKDYLVAQFPEYTKVFEENYAALQYELALIDSEFQEVSAAGSIKIVTMTPSFGYWQKPYGIGVYPVSLSRFGALPNEVQLEVIKQRIKDDGVRYIAYEANMPKDMVALFDELKSELGLTRVDLSNISSLSKEQQEANKTYLTLMYENLDALNALNNGE</sequence>
<reference evidence="5 6" key="1">
    <citation type="submission" date="2022-06" db="EMBL/GenBank/DDBJ databases">
        <title>Isolation of gut microbiota from human fecal samples.</title>
        <authorList>
            <person name="Pamer E.G."/>
            <person name="Barat B."/>
            <person name="Waligurski E."/>
            <person name="Medina S."/>
            <person name="Paddock L."/>
            <person name="Mostad J."/>
        </authorList>
    </citation>
    <scope>NUCLEOTIDE SEQUENCE [LARGE SCALE GENOMIC DNA]</scope>
    <source>
        <strain evidence="5 6">DFI.6.1</strain>
    </source>
</reference>
<feature type="signal peptide" evidence="4">
    <location>
        <begin position="1"/>
        <end position="19"/>
    </location>
</feature>
<dbReference type="InterPro" id="IPR050492">
    <property type="entry name" value="Bact_metal-bind_prot9"/>
</dbReference>